<organism evidence="2">
    <name type="scientific">Chromera velia CCMP2878</name>
    <dbReference type="NCBI Taxonomy" id="1169474"/>
    <lineage>
        <taxon>Eukaryota</taxon>
        <taxon>Sar</taxon>
        <taxon>Alveolata</taxon>
        <taxon>Colpodellida</taxon>
        <taxon>Chromeraceae</taxon>
        <taxon>Chromera</taxon>
    </lineage>
</organism>
<feature type="compositionally biased region" description="Low complexity" evidence="1">
    <location>
        <begin position="1372"/>
        <end position="1383"/>
    </location>
</feature>
<dbReference type="EMBL" id="CDMZ01004208">
    <property type="protein sequence ID" value="CEM49008.1"/>
    <property type="molecule type" value="Genomic_DNA"/>
</dbReference>
<proteinExistence type="predicted"/>
<feature type="compositionally biased region" description="Acidic residues" evidence="1">
    <location>
        <begin position="516"/>
        <end position="539"/>
    </location>
</feature>
<feature type="region of interest" description="Disordered" evidence="1">
    <location>
        <begin position="2578"/>
        <end position="2609"/>
    </location>
</feature>
<feature type="compositionally biased region" description="Basic and acidic residues" evidence="1">
    <location>
        <begin position="488"/>
        <end position="497"/>
    </location>
</feature>
<feature type="region of interest" description="Disordered" evidence="1">
    <location>
        <begin position="2152"/>
        <end position="2195"/>
    </location>
</feature>
<feature type="region of interest" description="Disordered" evidence="1">
    <location>
        <begin position="2293"/>
        <end position="2331"/>
    </location>
</feature>
<reference evidence="2" key="1">
    <citation type="submission" date="2014-11" db="EMBL/GenBank/DDBJ databases">
        <authorList>
            <person name="Otto D Thomas"/>
            <person name="Naeem Raeece"/>
        </authorList>
    </citation>
    <scope>NUCLEOTIDE SEQUENCE</scope>
</reference>
<dbReference type="Gene3D" id="3.60.110.10">
    <property type="entry name" value="Carbon-nitrogen hydrolase"/>
    <property type="match status" value="1"/>
</dbReference>
<feature type="region of interest" description="Disordered" evidence="1">
    <location>
        <begin position="2076"/>
        <end position="2115"/>
    </location>
</feature>
<feature type="compositionally biased region" description="Basic and acidic residues" evidence="1">
    <location>
        <begin position="540"/>
        <end position="554"/>
    </location>
</feature>
<feature type="region of interest" description="Disordered" evidence="1">
    <location>
        <begin position="593"/>
        <end position="612"/>
    </location>
</feature>
<feature type="compositionally biased region" description="Basic and acidic residues" evidence="1">
    <location>
        <begin position="2622"/>
        <end position="2632"/>
    </location>
</feature>
<feature type="region of interest" description="Disordered" evidence="1">
    <location>
        <begin position="1790"/>
        <end position="1809"/>
    </location>
</feature>
<feature type="region of interest" description="Disordered" evidence="1">
    <location>
        <begin position="2511"/>
        <end position="2541"/>
    </location>
</feature>
<protein>
    <submittedName>
        <fullName evidence="2">Uncharacterized protein</fullName>
    </submittedName>
</protein>
<feature type="compositionally biased region" description="Low complexity" evidence="1">
    <location>
        <begin position="988"/>
        <end position="1000"/>
    </location>
</feature>
<feature type="region of interest" description="Disordered" evidence="1">
    <location>
        <begin position="1167"/>
        <end position="1220"/>
    </location>
</feature>
<feature type="compositionally biased region" description="Polar residues" evidence="1">
    <location>
        <begin position="2079"/>
        <end position="2090"/>
    </location>
</feature>
<feature type="compositionally biased region" description="Low complexity" evidence="1">
    <location>
        <begin position="1190"/>
        <end position="1206"/>
    </location>
</feature>
<evidence type="ECO:0000256" key="1">
    <source>
        <dbReference type="SAM" id="MobiDB-lite"/>
    </source>
</evidence>
<feature type="region of interest" description="Disordered" evidence="1">
    <location>
        <begin position="444"/>
        <end position="588"/>
    </location>
</feature>
<feature type="region of interest" description="Disordered" evidence="1">
    <location>
        <begin position="2622"/>
        <end position="2650"/>
    </location>
</feature>
<feature type="compositionally biased region" description="Basic and acidic residues" evidence="1">
    <location>
        <begin position="467"/>
        <end position="478"/>
    </location>
</feature>
<feature type="compositionally biased region" description="Basic and acidic residues" evidence="1">
    <location>
        <begin position="2579"/>
        <end position="2601"/>
    </location>
</feature>
<feature type="region of interest" description="Disordered" evidence="1">
    <location>
        <begin position="975"/>
        <end position="1004"/>
    </location>
</feature>
<name>A0A0G4HWW0_9ALVE</name>
<feature type="compositionally biased region" description="Polar residues" evidence="1">
    <location>
        <begin position="1397"/>
        <end position="1407"/>
    </location>
</feature>
<sequence>MRILVCQFRQHQSQTLTKALNTLPTDTADIVVWPAECLRLPVAAEETPLDESNMALQFLCEWCAAKKLYLVLGSVTERVVEDDKQYLNFNKTTKKGELYQRAIRQASRPFRKNVQPVPATETVALQANKYDVSMPIRMSLRRVGRRASALGGANRRVSCFGSQLNVTLGSSVPFAQGFVVAPPPGDEEGVAGLPELPVSDCLSPRSQSSCLNSLPSGLSGLGEGTSVGSSLYEKSIAPSPAKVYETCVVIDPRGRIICKHRRRHPTNETKNRGHQVGIFETKWGSIGIVIGGDLFFPNDVAETVRAAPFSNRLRLLINPAVSPPSCEPSALRKSAHLQKRTWHAELSRIGRVARTYAVRHDIAVLRADQPHPTGGGLSFLVERHRLVAATFTGPHAFFTAVTPPRNFEERVLPALPDRRALREAFARRTALEDQQRILAERRRLKEAERQRRARKNARVRGSTYGKTQKEESEQGEGGKKRRRKKNGEKRDSGKDVWVDGGKTNMDDWIDMQEGASDSDDDEDEDEDDDDSEEADEDEEDKRPQGVEAVGRDSMDPSIINLTEDEGGGKRKKKKGKGQRKDEKNGEAAQVVGIHREAADPFPISSDDSSRPGSADLVVPLEREPERIKRVDIIGGPDQICRYSVWRVQAKPLVDLGAQDQRLHERHDPPQKSLAFSSLLSASPLAPITLKEFVHKGILHLEIRVMDTSGRDALRKLGRIQLGVADSPAGVRQKTPTGGAVALPLPLAPFPLMVPSESSPPVEISALQNDNLIFNHKTATTFKDLGFGIDAHKIQMSRKTDTQRQGQQVFQRRPIDTLSKKPISTTAAALPPGFRCFLMLVKADSRSMKAAVATEVARFEATARTATSYQKSIELREETAEIVNAEEDSRWKSHLARLPPDQRDKSLERMKSLDRYERQGKIRAALAAAFDAEEVERENGRYTPDSDKQGLASEFAVSLAAWRRRAVPDGLDSTVLNRLSSPSHRPGTGMSMSMGSESVGSAQRGQLNSGFSRFNSERPAGSAGTFIAGISSAGRPMKRPGEMWVSDLGFYYLAVQGTQIEMIDSVSKSPLWSCDVSSQVPGSSVSAVATAPPVQYKKLRDFPGGPAAADLATSALYSLAAGDRLLVFLGTSLLSAVRIAKPAVRRAFETGRAVSLVDKSTWHTASRDEDGVLFSKRQNEGQPTQQRRRSSVSSGRRNSVGRLPGSSPGFGGRSPGLRSPVGRQKVLAGGMLKLPKRRFSLASVSEEAEDDELEEESRVRRASRISARLDEESVPLSLAPPDLSPMGERMPTAFLALAEREDHPALEGGRPTESLDSLKEAAVSSDSEGSIASSRENESSDDESSEEEFEDEEDVFAGQLSETGFLSPRTPMSAAAASPKSPGKSPKKGKGVQMAEGTKSSEQSKANTKLNEMVKDIILARNLELLSPGTQPLMRQKLLQSRQDAIASTLMAFPASEASMTSRCIWSGAFFKKSPQEKMEILPFSRKENLDFAWDQSLSALSGELDEGPSLEVSHLVFIDCVYVFIVLNEVTGCVVNLPTQQVVSAFPIGPITELTGGIAAVHVLRMGAMTSGLTDLPVEVVGLMKSGTPHQPRDPELKPIHTKPLILIVTKLGQLRVIPLEDPEVPLLIKLFEADQFRQFRHTLQAQGGVTTTRDVLKNQTRGAFEKVKNTMPKLPIEHSTHFDPIHGVSFVSGHTNFTAFVSHTSGIMRAWSVSLADVPAARFIASYQAPCTTLHITRLAKVPKISRDPTNGEEMRALYSPQSWKIPCEKTQERNEALLPLLSLPVGKSSQDLRNRDRESRSRGEEKGGKVDFQQYTDFKHTDFLRLVSFWVCLRQKAASAFDLSSDAGAYAFRLALAEATGQTGFLAFGSQRTQVSLVAKQALFCVALDAALPLLQTKGPSPKAMRRNSTVFLNAKKFLSGITAGRPVPLKRPRRPSHGPGSLWQPWRRWDLVRAWFKERLCRRRRAATVQRARKLWALVRYAVNIRRRKNASRLAAGAVASGMSPEEVAYLQCVKAAPHLTHRVGNPASQQPGLTGENGEPTILAGNPFDEKDDVASSDPLRSITQTVMKMEDKSNSMVKQHQTLATHASDHPEGAKRGGRGSPGEQEEPQELGKTLAGLDNLADDFDTLGRETHKMYRDSLAIRKQDSEGGHWHAGQHHHHSSSSSCAIKAGGRGSSCDYQSDPSGPSPFHAQVQRTLKSTVPPQPGEAFNTLYLTLRNTDGCPSTSSYFGPFRRPPDMTARSNVQATTRLGTAPGALGKEVRMRTTAPAGLLYKPRLFIREQAAKTSSGPFFLQDGSPDGGRSPPDFSGSFPFQDPHPSDAALAHPESPLHDQSLATLKFQNRGPIIADRADFFEECEEEARWRGSTFCWRYNEGPNSEPLDVYATCERLLCRSPNLALLAKLAADRQASNVALVERMALERGELTWGFLHETVGFAAAETVEGEESPWNFPPPHAGAPTAAGPVSPRVPGVTFNKRMSYVMQEEKADYVATTGLDQRIKTWRHGRRIGLIQDPQDPNKKKGDGPGQSQPPDEQPEDPEALLIAQHFNKTVQRARIRALVGATSANAWRLQATAEKEKKEREAEKADARLMKKAEQEGEESELSIDDVEEALQKAKETVESFERDVMRDEEEREDGGRPGSASLFWQNTRKPAGFVWEPGSFGEAEQQRHRRKADDERMKRKCFMFACTGANGIVALLALQHGLLREVHQFESVESLVGMVRPSLQDVVN</sequence>
<feature type="compositionally biased region" description="Basic and acidic residues" evidence="1">
    <location>
        <begin position="1792"/>
        <end position="1809"/>
    </location>
</feature>
<dbReference type="VEuPathDB" id="CryptoDB:Cvel_9146"/>
<feature type="region of interest" description="Disordered" evidence="1">
    <location>
        <begin position="2028"/>
        <end position="2062"/>
    </location>
</feature>
<evidence type="ECO:0000313" key="2">
    <source>
        <dbReference type="EMBL" id="CEM49008.1"/>
    </source>
</evidence>
<dbReference type="InterPro" id="IPR036526">
    <property type="entry name" value="C-N_Hydrolase_sf"/>
</dbReference>
<dbReference type="SUPFAM" id="SSF56317">
    <property type="entry name" value="Carbon-nitrogen hydrolase"/>
    <property type="match status" value="1"/>
</dbReference>
<accession>A0A0G4HWW0</accession>
<feature type="compositionally biased region" description="Acidic residues" evidence="1">
    <location>
        <begin position="1338"/>
        <end position="1354"/>
    </location>
</feature>
<gene>
    <name evidence="2" type="ORF">Cvel_9146</name>
</gene>
<feature type="region of interest" description="Disordered" evidence="1">
    <location>
        <begin position="1304"/>
        <end position="1407"/>
    </location>
</feature>